<evidence type="ECO:0000256" key="4">
    <source>
        <dbReference type="ARBA" id="ARBA00022692"/>
    </source>
</evidence>
<sequence length="291" mass="32326">MNLRIGEAWNKMIDRIEGWVDQLIISLPNIIIAIMVFILAIILSKYISKLSLKLLGKSKLQPSMRQVISRLVSVFVILMGLFLILGILDLSKTLNTILTGAGVAGLAVGLALQGALANTYSGIVLSYIKHLKFGDWIQSNNYSGEIVDIDLRSVTIKEIDNNLVYIPNKLVLENPIKNFSSTAQSRVILDCGVAYSSDLEFVRKLVIQTIVENFKAVETSKEVIFLYTAFGDSSINFQTRFWINSTSGLEVLKAKTNAIIAIKKAFDANDINIPFPIRTLDFPKSIEIARN</sequence>
<name>A0A316E4Z3_9FLAO</name>
<protein>
    <submittedName>
        <fullName evidence="10">Mechanosensitive ion channel family protein</fullName>
    </submittedName>
    <submittedName>
        <fullName evidence="11">Small conductance mechanosensitive channel</fullName>
    </submittedName>
</protein>
<dbReference type="Pfam" id="PF00924">
    <property type="entry name" value="MS_channel_2nd"/>
    <property type="match status" value="1"/>
</dbReference>
<dbReference type="InterPro" id="IPR008910">
    <property type="entry name" value="MSC_TM_helix"/>
</dbReference>
<evidence type="ECO:0000256" key="2">
    <source>
        <dbReference type="ARBA" id="ARBA00008017"/>
    </source>
</evidence>
<dbReference type="GO" id="GO:0008381">
    <property type="term" value="F:mechanosensitive monoatomic ion channel activity"/>
    <property type="evidence" value="ECO:0007669"/>
    <property type="project" value="InterPro"/>
</dbReference>
<dbReference type="SUPFAM" id="SSF82861">
    <property type="entry name" value="Mechanosensitive channel protein MscS (YggB), transmembrane region"/>
    <property type="match status" value="1"/>
</dbReference>
<dbReference type="Gene3D" id="1.10.287.1260">
    <property type="match status" value="1"/>
</dbReference>
<dbReference type="InterPro" id="IPR006685">
    <property type="entry name" value="MscS_channel_2nd"/>
</dbReference>
<evidence type="ECO:0000256" key="5">
    <source>
        <dbReference type="ARBA" id="ARBA00022989"/>
    </source>
</evidence>
<dbReference type="GO" id="GO:0005886">
    <property type="term" value="C:plasma membrane"/>
    <property type="evidence" value="ECO:0007669"/>
    <property type="project" value="UniProtKB-SubCell"/>
</dbReference>
<evidence type="ECO:0000259" key="8">
    <source>
        <dbReference type="Pfam" id="PF00924"/>
    </source>
</evidence>
<dbReference type="OrthoDB" id="1522493at2"/>
<dbReference type="PANTHER" id="PTHR30221:SF1">
    <property type="entry name" value="SMALL-CONDUCTANCE MECHANOSENSITIVE CHANNEL"/>
    <property type="match status" value="1"/>
</dbReference>
<feature type="transmembrane region" description="Helical" evidence="7">
    <location>
        <begin position="23"/>
        <end position="47"/>
    </location>
</feature>
<accession>A0A316E4Z3</accession>
<comment type="caution">
    <text evidence="11">The sequence shown here is derived from an EMBL/GenBank/DDBJ whole genome shotgun (WGS) entry which is preliminary data.</text>
</comment>
<keyword evidence="4 7" id="KW-0812">Transmembrane</keyword>
<evidence type="ECO:0000256" key="3">
    <source>
        <dbReference type="ARBA" id="ARBA00022475"/>
    </source>
</evidence>
<dbReference type="Gene3D" id="2.30.30.60">
    <property type="match status" value="1"/>
</dbReference>
<dbReference type="EMBL" id="JACWLN010000001">
    <property type="protein sequence ID" value="MBD1259057.1"/>
    <property type="molecule type" value="Genomic_DNA"/>
</dbReference>
<evidence type="ECO:0000313" key="11">
    <source>
        <dbReference type="EMBL" id="PWK24612.1"/>
    </source>
</evidence>
<dbReference type="Proteomes" id="UP000245667">
    <property type="component" value="Unassembled WGS sequence"/>
</dbReference>
<dbReference type="SUPFAM" id="SSF82689">
    <property type="entry name" value="Mechanosensitive channel protein MscS (YggB), C-terminal domain"/>
    <property type="match status" value="1"/>
</dbReference>
<dbReference type="InterPro" id="IPR045275">
    <property type="entry name" value="MscS_archaea/bacteria_type"/>
</dbReference>
<proteinExistence type="inferred from homology"/>
<dbReference type="InterPro" id="IPR010920">
    <property type="entry name" value="LSM_dom_sf"/>
</dbReference>
<dbReference type="RefSeq" id="WP_109649169.1">
    <property type="nucleotide sequence ID" value="NZ_CAJQNU010000054.1"/>
</dbReference>
<evidence type="ECO:0000313" key="12">
    <source>
        <dbReference type="Proteomes" id="UP000245667"/>
    </source>
</evidence>
<dbReference type="InterPro" id="IPR011066">
    <property type="entry name" value="MscS_channel_C_sf"/>
</dbReference>
<organism evidence="11 12">
    <name type="scientific">Maribacter polysiphoniae</name>
    <dbReference type="NCBI Taxonomy" id="429344"/>
    <lineage>
        <taxon>Bacteria</taxon>
        <taxon>Pseudomonadati</taxon>
        <taxon>Bacteroidota</taxon>
        <taxon>Flavobacteriia</taxon>
        <taxon>Flavobacteriales</taxon>
        <taxon>Flavobacteriaceae</taxon>
        <taxon>Maribacter</taxon>
    </lineage>
</organism>
<feature type="domain" description="Mechanosensitive ion channel MscS" evidence="8">
    <location>
        <begin position="116"/>
        <end position="180"/>
    </location>
</feature>
<keyword evidence="5 7" id="KW-1133">Transmembrane helix</keyword>
<evidence type="ECO:0000256" key="7">
    <source>
        <dbReference type="SAM" id="Phobius"/>
    </source>
</evidence>
<gene>
    <name evidence="10" type="ORF">HZY62_00530</name>
    <name evidence="11" type="ORF">LX92_00976</name>
</gene>
<dbReference type="Pfam" id="PF05552">
    <property type="entry name" value="MS_channel_1st_1"/>
    <property type="match status" value="1"/>
</dbReference>
<comment type="similarity">
    <text evidence="2">Belongs to the MscS (TC 1.A.23) family.</text>
</comment>
<evidence type="ECO:0000313" key="10">
    <source>
        <dbReference type="EMBL" id="MBD1259057.1"/>
    </source>
</evidence>
<comment type="subcellular location">
    <subcellularLocation>
        <location evidence="1">Cell membrane</location>
        <topology evidence="1">Multi-pass membrane protein</topology>
    </subcellularLocation>
</comment>
<evidence type="ECO:0000259" key="9">
    <source>
        <dbReference type="Pfam" id="PF21082"/>
    </source>
</evidence>
<evidence type="ECO:0000256" key="6">
    <source>
        <dbReference type="ARBA" id="ARBA00023136"/>
    </source>
</evidence>
<dbReference type="InterPro" id="IPR049278">
    <property type="entry name" value="MS_channel_C"/>
</dbReference>
<keyword evidence="6 7" id="KW-0472">Membrane</keyword>
<evidence type="ECO:0000256" key="1">
    <source>
        <dbReference type="ARBA" id="ARBA00004651"/>
    </source>
</evidence>
<dbReference type="Gene3D" id="3.30.70.100">
    <property type="match status" value="1"/>
</dbReference>
<dbReference type="InterPro" id="IPR011014">
    <property type="entry name" value="MscS_channel_TM-2"/>
</dbReference>
<keyword evidence="13" id="KW-1185">Reference proteome</keyword>
<keyword evidence="3" id="KW-1003">Cell membrane</keyword>
<dbReference type="Proteomes" id="UP000651837">
    <property type="component" value="Unassembled WGS sequence"/>
</dbReference>
<reference evidence="11 12" key="1">
    <citation type="submission" date="2018-05" db="EMBL/GenBank/DDBJ databases">
        <title>Genomic Encyclopedia of Archaeal and Bacterial Type Strains, Phase II (KMG-II): from individual species to whole genera.</title>
        <authorList>
            <person name="Goeker M."/>
        </authorList>
    </citation>
    <scope>NUCLEOTIDE SEQUENCE [LARGE SCALE GENOMIC DNA]</scope>
    <source>
        <strain evidence="11 12">DSM 23514</strain>
    </source>
</reference>
<dbReference type="PANTHER" id="PTHR30221">
    <property type="entry name" value="SMALL-CONDUCTANCE MECHANOSENSITIVE CHANNEL"/>
    <property type="match status" value="1"/>
</dbReference>
<dbReference type="EMBL" id="QGGQ01000002">
    <property type="protein sequence ID" value="PWK24612.1"/>
    <property type="molecule type" value="Genomic_DNA"/>
</dbReference>
<feature type="domain" description="Mechanosensitive ion channel MscS C-terminal" evidence="9">
    <location>
        <begin position="188"/>
        <end position="273"/>
    </location>
</feature>
<reference evidence="10 13" key="2">
    <citation type="submission" date="2020-07" db="EMBL/GenBank/DDBJ databases">
        <title>The draft genome sequence of Maribacter polysiphoniae KCTC 22021.</title>
        <authorList>
            <person name="Mu L."/>
        </authorList>
    </citation>
    <scope>NUCLEOTIDE SEQUENCE [LARGE SCALE GENOMIC DNA]</scope>
    <source>
        <strain evidence="10 13">KCTC 22021</strain>
    </source>
</reference>
<dbReference type="SUPFAM" id="SSF50182">
    <property type="entry name" value="Sm-like ribonucleoproteins"/>
    <property type="match status" value="1"/>
</dbReference>
<dbReference type="Pfam" id="PF21082">
    <property type="entry name" value="MS_channel_3rd"/>
    <property type="match status" value="1"/>
</dbReference>
<feature type="transmembrane region" description="Helical" evidence="7">
    <location>
        <begin position="67"/>
        <end position="88"/>
    </location>
</feature>
<dbReference type="AlphaFoldDB" id="A0A316E4Z3"/>
<evidence type="ECO:0000313" key="13">
    <source>
        <dbReference type="Proteomes" id="UP000651837"/>
    </source>
</evidence>
<dbReference type="InterPro" id="IPR023408">
    <property type="entry name" value="MscS_beta-dom_sf"/>
</dbReference>